<keyword evidence="1" id="KW-1133">Transmembrane helix</keyword>
<dbReference type="Pfam" id="PF16505">
    <property type="entry name" value="Emaravirus_P4"/>
    <property type="match status" value="1"/>
</dbReference>
<evidence type="ECO:0000313" key="2">
    <source>
        <dbReference type="EMBL" id="AEO88257.1"/>
    </source>
</evidence>
<accession>G3G8B5</accession>
<sequence length="376" mass="42387">MLIPKAYYCFLIKYVIFGVYFQMMPRSSSMGSQATKVVTKHHEEFNPADGETMIDEIVYGGIRDMVVKSTVTVTANNQQLPIQFYSAAYKLYKGLRYSAVRIASVAMLWTPTAINFEGYVTVMVMDERFTSDRMSKISLKKATHDMIAGKLIGAVTFDPNFQQLVFGSLNFATAVQDIDKVKFYLMFENLNMPKSVAGFMTLSWKTVGSNGEVYNEVQWDVFKFPRRDVQEVYSKSGKSMFEQLKLGMKTQYDEQKKKMESLDKLRFQLTHATDGGLSKMNEAANSYTIELGKLVVDSHKHEKAIAADEKRKILVGLINKFREAMNSRNADQIKAIRAEVLETCKSKNYELPIEFGSLDAGSGSGVVQFGIPAADE</sequence>
<dbReference type="EMBL" id="JF795557">
    <property type="protein sequence ID" value="AEO88257.1"/>
    <property type="molecule type" value="Viral_cRNA"/>
</dbReference>
<proteinExistence type="predicted"/>
<feature type="transmembrane region" description="Helical" evidence="1">
    <location>
        <begin position="6"/>
        <end position="23"/>
    </location>
</feature>
<evidence type="ECO:0000256" key="1">
    <source>
        <dbReference type="SAM" id="Phobius"/>
    </source>
</evidence>
<dbReference type="EMBL" id="JF795559">
    <property type="protein sequence ID" value="AEO88259.1"/>
    <property type="molecule type" value="Viral_cRNA"/>
</dbReference>
<reference evidence="2" key="1">
    <citation type="journal article" date="2016" name="Virus Res.">
        <title>A novel emaravirus is associated with redbud yellow ringspot disease.</title>
        <authorList>
            <person name="Di Bello P.L."/>
            <person name="Laney A.G."/>
            <person name="Druciarek T."/>
            <person name="Ho T."/>
            <person name="Gergerich R.C."/>
            <person name="Keller K.E."/>
            <person name="Martin R.R."/>
            <person name="Tzanetakis I.E."/>
        </authorList>
    </citation>
    <scope>NUCLEOTIDE SEQUENCE</scope>
    <source>
        <strain evidence="2">AR1</strain>
        <strain evidence="3">AR3</strain>
    </source>
</reference>
<keyword evidence="1" id="KW-0472">Membrane</keyword>
<dbReference type="InterPro" id="IPR032434">
    <property type="entry name" value="Emaravirus_P4"/>
</dbReference>
<protein>
    <submittedName>
        <fullName evidence="2">p4</fullName>
    </submittedName>
</protein>
<organism evidence="2">
    <name type="scientific">Emaravirus cercidis</name>
    <dbReference type="NCBI Taxonomy" id="1980432"/>
    <lineage>
        <taxon>Viruses</taxon>
        <taxon>Riboviria</taxon>
        <taxon>Orthornavirae</taxon>
        <taxon>Negarnaviricota</taxon>
        <taxon>Polyploviricotina</taxon>
        <taxon>Bunyaviricetes</taxon>
        <taxon>Elliovirales</taxon>
        <taxon>Fimoviridae</taxon>
        <taxon>Emaravirus</taxon>
    </lineage>
</organism>
<evidence type="ECO:0000313" key="3">
    <source>
        <dbReference type="EMBL" id="AEO88259.1"/>
    </source>
</evidence>
<name>G3G8B5_9VIRU</name>
<keyword evidence="1" id="KW-0812">Transmembrane</keyword>